<dbReference type="InterPro" id="IPR044140">
    <property type="entry name" value="ProRS_anticodon_short"/>
</dbReference>
<dbReference type="Proteomes" id="UP000677117">
    <property type="component" value="Chromosome"/>
</dbReference>
<comment type="catalytic activity">
    <reaction evidence="9">
        <text>tRNA(Pro) + L-proline + ATP = L-prolyl-tRNA(Pro) + AMP + diphosphate</text>
        <dbReference type="Rhea" id="RHEA:14305"/>
        <dbReference type="Rhea" id="RHEA-COMP:9700"/>
        <dbReference type="Rhea" id="RHEA-COMP:9702"/>
        <dbReference type="ChEBI" id="CHEBI:30616"/>
        <dbReference type="ChEBI" id="CHEBI:33019"/>
        <dbReference type="ChEBI" id="CHEBI:60039"/>
        <dbReference type="ChEBI" id="CHEBI:78442"/>
        <dbReference type="ChEBI" id="CHEBI:78532"/>
        <dbReference type="ChEBI" id="CHEBI:456215"/>
        <dbReference type="EC" id="6.1.1.15"/>
    </reaction>
</comment>
<dbReference type="PANTHER" id="PTHR42753:SF2">
    <property type="entry name" value="PROLINE--TRNA LIGASE"/>
    <property type="match status" value="1"/>
</dbReference>
<evidence type="ECO:0000256" key="1">
    <source>
        <dbReference type="ARBA" id="ARBA00012831"/>
    </source>
</evidence>
<keyword evidence="12" id="KW-0645">Protease</keyword>
<dbReference type="Pfam" id="PF02517">
    <property type="entry name" value="Rce1-like"/>
    <property type="match status" value="1"/>
</dbReference>
<dbReference type="InterPro" id="IPR050062">
    <property type="entry name" value="Pro-tRNA_synthetase"/>
</dbReference>
<dbReference type="PANTHER" id="PTHR42753">
    <property type="entry name" value="MITOCHONDRIAL RIBOSOME PROTEIN L39/PROLYL-TRNA LIGASE FAMILY MEMBER"/>
    <property type="match status" value="1"/>
</dbReference>
<dbReference type="InterPro" id="IPR003675">
    <property type="entry name" value="Rce1/LyrA-like_dom"/>
</dbReference>
<proteinExistence type="predicted"/>
<dbReference type="PRINTS" id="PR01046">
    <property type="entry name" value="TRNASYNTHPRO"/>
</dbReference>
<sequence>MLENSSKKLKNRKWWLILALPAWVYGVFLTVEVAVSLAVGALIKIGVPLNSANPVIFNTVLSVVVYILSLIVVIGVPFLVKKRRTTLSNLGVNDWPTFLEIFISPFAFVAYFLLTMITMSIASGVFSVDMQQKQAIPFSQSMLATQWQFIMAFVVLVVLAPIVEELLYRGYLYGKLRNSFSIWLSIIITSIAFGAAHLWVGPDSPLQWAVAVDTFTLSLVMCATREYTGAIWVPIMMHMAKNGIAFYFLFINTGAINRIDIIIYIYVKEKNMRMTQLFTRTLKQAPAGEVARNAQLLIRAGYVHKTMAGVYSFLPLGLRVLENIKQIVREEMDKVNSQELVMSTLQRKELWQETGRWSDELVDVWFKSKLQDGTDIGFGWTHEEPIVDLLRNYLKSYKDLPISVYQFQNKLRNELRAKSGIMRGREFVMKDMYSIHDSKESLDSYYNSVIEAYKRCYDRFGIGDETYVTFASGGAFTKFSHEFQTICDAGEDYIYLHRGKNIAVNEEVLDEAIKELGVDRSELEKVKTAEVGNIFNFGTQKSEEMKLVFTDAEGKERYAYMGSYGIGITRVMGVIVEKFADDKGLVWPENIAPFKVHIVAIGEKGQELAGKFYDELANSGVDALLDDRDERPGVKFADAELMGLPWRITIGDRAIDGDGLFELTERATGETRKMDYQQLMDFCLSR</sequence>
<keyword evidence="10" id="KW-0472">Membrane</keyword>
<feature type="transmembrane region" description="Helical" evidence="10">
    <location>
        <begin position="146"/>
        <end position="168"/>
    </location>
</feature>
<dbReference type="GO" id="GO:0004175">
    <property type="term" value="F:endopeptidase activity"/>
    <property type="evidence" value="ECO:0007669"/>
    <property type="project" value="UniProtKB-ARBA"/>
</dbReference>
<dbReference type="SUPFAM" id="SSF52954">
    <property type="entry name" value="Class II aaRS ABD-related"/>
    <property type="match status" value="1"/>
</dbReference>
<evidence type="ECO:0000256" key="3">
    <source>
        <dbReference type="ARBA" id="ARBA00022598"/>
    </source>
</evidence>
<keyword evidence="13" id="KW-1185">Reference proteome</keyword>
<dbReference type="GO" id="GO:0080120">
    <property type="term" value="P:CAAX-box protein maturation"/>
    <property type="evidence" value="ECO:0007669"/>
    <property type="project" value="UniProtKB-ARBA"/>
</dbReference>
<evidence type="ECO:0000256" key="5">
    <source>
        <dbReference type="ARBA" id="ARBA00022840"/>
    </source>
</evidence>
<evidence type="ECO:0000256" key="6">
    <source>
        <dbReference type="ARBA" id="ARBA00022917"/>
    </source>
</evidence>
<keyword evidence="6" id="KW-0648">Protein biosynthesis</keyword>
<accession>A0A8F1SB42</accession>
<organism evidence="12 13">
    <name type="scientific">Candidatus Minimicrobia vallesae</name>
    <dbReference type="NCBI Taxonomy" id="2841264"/>
    <lineage>
        <taxon>Bacteria</taxon>
        <taxon>Candidatus Saccharimonadota</taxon>
        <taxon>Candidatus Saccharimonadota incertae sedis</taxon>
        <taxon>Candidatus Minimicrobia</taxon>
    </lineage>
</organism>
<evidence type="ECO:0000313" key="13">
    <source>
        <dbReference type="Proteomes" id="UP000677117"/>
    </source>
</evidence>
<feature type="transmembrane region" description="Helical" evidence="10">
    <location>
        <begin position="55"/>
        <end position="80"/>
    </location>
</feature>
<dbReference type="Pfam" id="PF00587">
    <property type="entry name" value="tRNA-synt_2b"/>
    <property type="match status" value="1"/>
</dbReference>
<dbReference type="GO" id="GO:0006433">
    <property type="term" value="P:prolyl-tRNA aminoacylation"/>
    <property type="evidence" value="ECO:0007669"/>
    <property type="project" value="InterPro"/>
</dbReference>
<feature type="domain" description="Aminoacyl-transfer RNA synthetases class-II family profile" evidence="11">
    <location>
        <begin position="309"/>
        <end position="588"/>
    </location>
</feature>
<keyword evidence="12" id="KW-0378">Hydrolase</keyword>
<keyword evidence="12" id="KW-0482">Metalloprotease</keyword>
<dbReference type="InterPro" id="IPR002314">
    <property type="entry name" value="aa-tRNA-synt_IIb"/>
</dbReference>
<feature type="transmembrane region" description="Helical" evidence="10">
    <location>
        <begin position="180"/>
        <end position="200"/>
    </location>
</feature>
<feature type="transmembrane region" description="Helical" evidence="10">
    <location>
        <begin position="101"/>
        <end position="126"/>
    </location>
</feature>
<evidence type="ECO:0000256" key="8">
    <source>
        <dbReference type="ARBA" id="ARBA00029731"/>
    </source>
</evidence>
<evidence type="ECO:0000256" key="4">
    <source>
        <dbReference type="ARBA" id="ARBA00022741"/>
    </source>
</evidence>
<dbReference type="EC" id="6.1.1.15" evidence="1"/>
<dbReference type="Pfam" id="PF03129">
    <property type="entry name" value="HGTP_anticodon"/>
    <property type="match status" value="1"/>
</dbReference>
<dbReference type="PROSITE" id="PS50862">
    <property type="entry name" value="AA_TRNA_LIGASE_II"/>
    <property type="match status" value="1"/>
</dbReference>
<evidence type="ECO:0000256" key="10">
    <source>
        <dbReference type="SAM" id="Phobius"/>
    </source>
</evidence>
<dbReference type="InterPro" id="IPR045864">
    <property type="entry name" value="aa-tRNA-synth_II/BPL/LPL"/>
</dbReference>
<dbReference type="GO" id="GO:0005524">
    <property type="term" value="F:ATP binding"/>
    <property type="evidence" value="ECO:0007669"/>
    <property type="project" value="UniProtKB-KW"/>
</dbReference>
<dbReference type="Gene3D" id="3.40.50.800">
    <property type="entry name" value="Anticodon-binding domain"/>
    <property type="match status" value="1"/>
</dbReference>
<dbReference type="GO" id="GO:0005829">
    <property type="term" value="C:cytosol"/>
    <property type="evidence" value="ECO:0007669"/>
    <property type="project" value="TreeGrafter"/>
</dbReference>
<evidence type="ECO:0000256" key="2">
    <source>
        <dbReference type="ARBA" id="ARBA00019110"/>
    </source>
</evidence>
<keyword evidence="5" id="KW-0067">ATP-binding</keyword>
<dbReference type="InterPro" id="IPR002316">
    <property type="entry name" value="Pro-tRNA-ligase_IIa"/>
</dbReference>
<dbReference type="CDD" id="cd00861">
    <property type="entry name" value="ProRS_anticodon_short"/>
    <property type="match status" value="1"/>
</dbReference>
<protein>
    <recommendedName>
        <fullName evidence="2">Proline--tRNA ligase</fullName>
        <ecNumber evidence="1">6.1.1.15</ecNumber>
    </recommendedName>
    <alternativeName>
        <fullName evidence="8">Prolyl-tRNA synthetase</fullName>
    </alternativeName>
</protein>
<dbReference type="GO" id="GO:0008237">
    <property type="term" value="F:metallopeptidase activity"/>
    <property type="evidence" value="ECO:0007669"/>
    <property type="project" value="UniProtKB-KW"/>
</dbReference>
<evidence type="ECO:0000313" key="12">
    <source>
        <dbReference type="EMBL" id="QWQ31619.1"/>
    </source>
</evidence>
<keyword evidence="10" id="KW-0812">Transmembrane</keyword>
<dbReference type="InterPro" id="IPR036621">
    <property type="entry name" value="Anticodon-bd_dom_sf"/>
</dbReference>
<dbReference type="Gene3D" id="3.30.930.10">
    <property type="entry name" value="Bira Bifunctional Protein, Domain 2"/>
    <property type="match status" value="1"/>
</dbReference>
<evidence type="ECO:0000259" key="11">
    <source>
        <dbReference type="PROSITE" id="PS50862"/>
    </source>
</evidence>
<dbReference type="GO" id="GO:0004827">
    <property type="term" value="F:proline-tRNA ligase activity"/>
    <property type="evidence" value="ECO:0007669"/>
    <property type="project" value="UniProtKB-EC"/>
</dbReference>
<keyword evidence="7" id="KW-0030">Aminoacyl-tRNA synthetase</keyword>
<dbReference type="InterPro" id="IPR006195">
    <property type="entry name" value="aa-tRNA-synth_II"/>
</dbReference>
<reference evidence="12" key="1">
    <citation type="submission" date="2021-06" db="EMBL/GenBank/DDBJ databases">
        <title>An adapted protocol for Saccharibacteria cultivation: two new species join this phylum of Candidate Phyla Radiations.</title>
        <authorList>
            <person name="Ibrahim A."/>
            <person name="Maatouk M."/>
            <person name="Raoult D."/>
            <person name="Bittar F."/>
        </authorList>
    </citation>
    <scope>NUCLEOTIDE SEQUENCE</scope>
    <source>
        <strain evidence="12">IHU2</strain>
    </source>
</reference>
<evidence type="ECO:0000256" key="9">
    <source>
        <dbReference type="ARBA" id="ARBA00047671"/>
    </source>
</evidence>
<dbReference type="RefSeq" id="WP_232736385.1">
    <property type="nucleotide sequence ID" value="NZ_CP076459.1"/>
</dbReference>
<keyword evidence="3" id="KW-0436">Ligase</keyword>
<dbReference type="KEGG" id="mvl:KOY49_01210"/>
<evidence type="ECO:0000256" key="7">
    <source>
        <dbReference type="ARBA" id="ARBA00023146"/>
    </source>
</evidence>
<dbReference type="AlphaFoldDB" id="A0A8F1SB42"/>
<keyword evidence="10" id="KW-1133">Transmembrane helix</keyword>
<keyword evidence="4" id="KW-0547">Nucleotide-binding</keyword>
<dbReference type="EMBL" id="CP076459">
    <property type="protein sequence ID" value="QWQ31619.1"/>
    <property type="molecule type" value="Genomic_DNA"/>
</dbReference>
<gene>
    <name evidence="12" type="ORF">KOY49_01210</name>
</gene>
<feature type="transmembrane region" description="Helical" evidence="10">
    <location>
        <begin position="206"/>
        <end position="223"/>
    </location>
</feature>
<feature type="transmembrane region" description="Helical" evidence="10">
    <location>
        <begin position="14"/>
        <end position="43"/>
    </location>
</feature>
<dbReference type="SUPFAM" id="SSF55681">
    <property type="entry name" value="Class II aaRS and biotin synthetases"/>
    <property type="match status" value="1"/>
</dbReference>
<dbReference type="InterPro" id="IPR004154">
    <property type="entry name" value="Anticodon-bd"/>
</dbReference>
<name>A0A8F1SB42_9BACT</name>
<feature type="transmembrane region" description="Helical" evidence="10">
    <location>
        <begin position="244"/>
        <end position="267"/>
    </location>
</feature>